<dbReference type="EMBL" id="CP063407">
    <property type="protein sequence ID" value="QSZ33068.1"/>
    <property type="molecule type" value="Genomic_DNA"/>
</dbReference>
<feature type="region of interest" description="Disordered" evidence="7">
    <location>
        <begin position="1"/>
        <end position="290"/>
    </location>
</feature>
<evidence type="ECO:0000256" key="5">
    <source>
        <dbReference type="ARBA" id="ARBA00023163"/>
    </source>
</evidence>
<dbReference type="GO" id="GO:0043565">
    <property type="term" value="F:sequence-specific DNA binding"/>
    <property type="evidence" value="ECO:0007669"/>
    <property type="project" value="InterPro"/>
</dbReference>
<dbReference type="AlphaFoldDB" id="A0A8A3PD95"/>
<evidence type="ECO:0000256" key="6">
    <source>
        <dbReference type="PROSITE-ProRule" id="PRU00094"/>
    </source>
</evidence>
<keyword evidence="3" id="KW-0862">Zinc</keyword>
<feature type="region of interest" description="Disordered" evidence="7">
    <location>
        <begin position="368"/>
        <end position="436"/>
    </location>
</feature>
<accession>A0A8A3PD95</accession>
<feature type="compositionally biased region" description="Pro residues" evidence="7">
    <location>
        <begin position="247"/>
        <end position="267"/>
    </location>
</feature>
<feature type="compositionally biased region" description="Polar residues" evidence="7">
    <location>
        <begin position="457"/>
        <end position="470"/>
    </location>
</feature>
<feature type="compositionally biased region" description="Basic and acidic residues" evidence="7">
    <location>
        <begin position="172"/>
        <end position="183"/>
    </location>
</feature>
<dbReference type="PROSITE" id="PS50114">
    <property type="entry name" value="GATA_ZN_FINGER_2"/>
    <property type="match status" value="1"/>
</dbReference>
<dbReference type="OrthoDB" id="2162994at2759"/>
<feature type="compositionally biased region" description="Basic and acidic residues" evidence="7">
    <location>
        <begin position="426"/>
        <end position="435"/>
    </location>
</feature>
<feature type="compositionally biased region" description="Basic and acidic residues" evidence="7">
    <location>
        <begin position="18"/>
        <end position="27"/>
    </location>
</feature>
<dbReference type="PANTHER" id="PTHR47172">
    <property type="entry name" value="OS01G0976800 PROTEIN"/>
    <property type="match status" value="1"/>
</dbReference>
<gene>
    <name evidence="9" type="ORF">DSL72_002653</name>
</gene>
<reference evidence="9" key="1">
    <citation type="submission" date="2020-10" db="EMBL/GenBank/DDBJ databases">
        <title>Genome Sequence of Monilinia vaccinii-corymbosi Sheds Light on Mummy Berry Disease Infection of Blueberry and Mating Type.</title>
        <authorList>
            <person name="Yow A.G."/>
            <person name="Zhang Y."/>
            <person name="Bansal K."/>
            <person name="Eacker S.M."/>
            <person name="Sullivan S."/>
            <person name="Liachko I."/>
            <person name="Cubeta M.A."/>
            <person name="Rollins J.A."/>
            <person name="Ashrafi H."/>
        </authorList>
    </citation>
    <scope>NUCLEOTIDE SEQUENCE</scope>
    <source>
        <strain evidence="9">RL-1</strain>
    </source>
</reference>
<feature type="compositionally biased region" description="Polar residues" evidence="7">
    <location>
        <begin position="87"/>
        <end position="111"/>
    </location>
</feature>
<sequence>MEGAETGSRSSGIPSIMNREHIERINTDPRYMQSHPMAAPTTASPASAQYSNGAPYSAGWPGSSHTGLISPPESRRTSNDKAPPLPLQTNTSHHRQSLPSIQEALSSTSTKPGPYASPVSASVPPPHSQIPYTQSQVLPPPRPYEQRGAFQPPQSRQPSPPVPIQPPPFSRPDLDARNFEPRRRSLLHPPISQPPPANTYAAPRYEAPRYEQESRVTERFFERSMNEYAQPPPLHNQHPYGHATAPPAHPSHPPPHGQGYPQPPPYPPRDDRDLGSSGYKNYKTQNEPFNQGVKRQLEVWDVDNNLAQINVSSTTLQEWSRHFHAISQEQPRSHIALPERSPDVNDIKDMMANGGRIMNCLQRMLDAAEKQAADEQSRGARSAPDYDDESIYADDRHHQNFGGPDNKKRRGRAAPPGRCHSCNRAETPEWRRGPDGARTLCNACGLHYAKLTRKNTMKQSQGSAGSSLRPKSSDDHSPRS</sequence>
<evidence type="ECO:0000256" key="1">
    <source>
        <dbReference type="ARBA" id="ARBA00022723"/>
    </source>
</evidence>
<dbReference type="InterPro" id="IPR013088">
    <property type="entry name" value="Znf_NHR/GATA"/>
</dbReference>
<keyword evidence="2 6" id="KW-0863">Zinc-finger</keyword>
<feature type="domain" description="GATA-type" evidence="8">
    <location>
        <begin position="418"/>
        <end position="448"/>
    </location>
</feature>
<evidence type="ECO:0000256" key="4">
    <source>
        <dbReference type="ARBA" id="ARBA00023015"/>
    </source>
</evidence>
<evidence type="ECO:0000256" key="7">
    <source>
        <dbReference type="SAM" id="MobiDB-lite"/>
    </source>
</evidence>
<dbReference type="CDD" id="cd00202">
    <property type="entry name" value="ZnF_GATA"/>
    <property type="match status" value="1"/>
</dbReference>
<keyword evidence="1" id="KW-0479">Metal-binding</keyword>
<dbReference type="SMART" id="SM00401">
    <property type="entry name" value="ZnF_GATA"/>
    <property type="match status" value="1"/>
</dbReference>
<feature type="compositionally biased region" description="Basic and acidic residues" evidence="7">
    <location>
        <begin position="368"/>
        <end position="378"/>
    </location>
</feature>
<feature type="region of interest" description="Disordered" evidence="7">
    <location>
        <begin position="452"/>
        <end position="480"/>
    </location>
</feature>
<dbReference type="Proteomes" id="UP000672032">
    <property type="component" value="Chromosome 3"/>
</dbReference>
<dbReference type="InterPro" id="IPR000679">
    <property type="entry name" value="Znf_GATA"/>
</dbReference>
<feature type="compositionally biased region" description="Pro residues" evidence="7">
    <location>
        <begin position="158"/>
        <end position="170"/>
    </location>
</feature>
<dbReference type="PANTHER" id="PTHR47172:SF24">
    <property type="entry name" value="GATA ZINC FINGER DOMAIN-CONTAINING PROTEIN 14-RELATED"/>
    <property type="match status" value="1"/>
</dbReference>
<keyword evidence="10" id="KW-1185">Reference proteome</keyword>
<evidence type="ECO:0000259" key="8">
    <source>
        <dbReference type="PROSITE" id="PS50114"/>
    </source>
</evidence>
<evidence type="ECO:0000256" key="2">
    <source>
        <dbReference type="ARBA" id="ARBA00022771"/>
    </source>
</evidence>
<feature type="compositionally biased region" description="Low complexity" evidence="7">
    <location>
        <begin position="38"/>
        <end position="48"/>
    </location>
</feature>
<keyword evidence="5" id="KW-0804">Transcription</keyword>
<feature type="compositionally biased region" description="Basic and acidic residues" evidence="7">
    <location>
        <begin position="206"/>
        <end position="225"/>
    </location>
</feature>
<evidence type="ECO:0000313" key="10">
    <source>
        <dbReference type="Proteomes" id="UP000672032"/>
    </source>
</evidence>
<dbReference type="Pfam" id="PF00320">
    <property type="entry name" value="GATA"/>
    <property type="match status" value="1"/>
</dbReference>
<feature type="compositionally biased region" description="Low complexity" evidence="7">
    <location>
        <begin position="112"/>
        <end position="122"/>
    </location>
</feature>
<dbReference type="GO" id="GO:0006355">
    <property type="term" value="P:regulation of DNA-templated transcription"/>
    <property type="evidence" value="ECO:0007669"/>
    <property type="project" value="InterPro"/>
</dbReference>
<evidence type="ECO:0000313" key="9">
    <source>
        <dbReference type="EMBL" id="QSZ33068.1"/>
    </source>
</evidence>
<dbReference type="GO" id="GO:0008270">
    <property type="term" value="F:zinc ion binding"/>
    <property type="evidence" value="ECO:0007669"/>
    <property type="project" value="UniProtKB-KW"/>
</dbReference>
<organism evidence="9 10">
    <name type="scientific">Monilinia vaccinii-corymbosi</name>
    <dbReference type="NCBI Taxonomy" id="61207"/>
    <lineage>
        <taxon>Eukaryota</taxon>
        <taxon>Fungi</taxon>
        <taxon>Dikarya</taxon>
        <taxon>Ascomycota</taxon>
        <taxon>Pezizomycotina</taxon>
        <taxon>Leotiomycetes</taxon>
        <taxon>Helotiales</taxon>
        <taxon>Sclerotiniaceae</taxon>
        <taxon>Monilinia</taxon>
    </lineage>
</organism>
<name>A0A8A3PD95_9HELO</name>
<evidence type="ECO:0000256" key="3">
    <source>
        <dbReference type="ARBA" id="ARBA00022833"/>
    </source>
</evidence>
<feature type="compositionally biased region" description="Basic and acidic residues" evidence="7">
    <location>
        <begin position="471"/>
        <end position="480"/>
    </location>
</feature>
<proteinExistence type="predicted"/>
<dbReference type="Gene3D" id="3.30.50.10">
    <property type="entry name" value="Erythroid Transcription Factor GATA-1, subunit A"/>
    <property type="match status" value="1"/>
</dbReference>
<dbReference type="SUPFAM" id="SSF57716">
    <property type="entry name" value="Glucocorticoid receptor-like (DNA-binding domain)"/>
    <property type="match status" value="1"/>
</dbReference>
<dbReference type="PROSITE" id="PS00344">
    <property type="entry name" value="GATA_ZN_FINGER_1"/>
    <property type="match status" value="1"/>
</dbReference>
<feature type="compositionally biased region" description="Polar residues" evidence="7">
    <location>
        <begin position="278"/>
        <end position="289"/>
    </location>
</feature>
<keyword evidence="4" id="KW-0805">Transcription regulation</keyword>
<protein>
    <recommendedName>
        <fullName evidence="8">GATA-type domain-containing protein</fullName>
    </recommendedName>
</protein>